<evidence type="ECO:0000313" key="4">
    <source>
        <dbReference type="Proteomes" id="UP000027222"/>
    </source>
</evidence>
<accession>A0A067T123</accession>
<reference evidence="4" key="1">
    <citation type="journal article" date="2014" name="Proc. Natl. Acad. Sci. U.S.A.">
        <title>Extensive sampling of basidiomycete genomes demonstrates inadequacy of the white-rot/brown-rot paradigm for wood decay fungi.</title>
        <authorList>
            <person name="Riley R."/>
            <person name="Salamov A.A."/>
            <person name="Brown D.W."/>
            <person name="Nagy L.G."/>
            <person name="Floudas D."/>
            <person name="Held B.W."/>
            <person name="Levasseur A."/>
            <person name="Lombard V."/>
            <person name="Morin E."/>
            <person name="Otillar R."/>
            <person name="Lindquist E.A."/>
            <person name="Sun H."/>
            <person name="LaButti K.M."/>
            <person name="Schmutz J."/>
            <person name="Jabbour D."/>
            <person name="Luo H."/>
            <person name="Baker S.E."/>
            <person name="Pisabarro A.G."/>
            <person name="Walton J.D."/>
            <person name="Blanchette R.A."/>
            <person name="Henrissat B."/>
            <person name="Martin F."/>
            <person name="Cullen D."/>
            <person name="Hibbett D.S."/>
            <person name="Grigoriev I.V."/>
        </authorList>
    </citation>
    <scope>NUCLEOTIDE SEQUENCE [LARGE SCALE GENOMIC DNA]</scope>
    <source>
        <strain evidence="4">CBS 339.88</strain>
    </source>
</reference>
<feature type="compositionally biased region" description="Polar residues" evidence="1">
    <location>
        <begin position="133"/>
        <end position="149"/>
    </location>
</feature>
<organism evidence="3 4">
    <name type="scientific">Galerina marginata (strain CBS 339.88)</name>
    <dbReference type="NCBI Taxonomy" id="685588"/>
    <lineage>
        <taxon>Eukaryota</taxon>
        <taxon>Fungi</taxon>
        <taxon>Dikarya</taxon>
        <taxon>Basidiomycota</taxon>
        <taxon>Agaricomycotina</taxon>
        <taxon>Agaricomycetes</taxon>
        <taxon>Agaricomycetidae</taxon>
        <taxon>Agaricales</taxon>
        <taxon>Agaricineae</taxon>
        <taxon>Strophariaceae</taxon>
        <taxon>Galerina</taxon>
    </lineage>
</organism>
<keyword evidence="2" id="KW-0732">Signal</keyword>
<dbReference type="OrthoDB" id="2576580at2759"/>
<evidence type="ECO:0000313" key="3">
    <source>
        <dbReference type="EMBL" id="KDR72728.1"/>
    </source>
</evidence>
<gene>
    <name evidence="3" type="ORF">GALMADRAFT_252944</name>
</gene>
<dbReference type="HOGENOM" id="CLU_099094_1_0_1"/>
<proteinExistence type="predicted"/>
<dbReference type="STRING" id="685588.A0A067T123"/>
<dbReference type="Proteomes" id="UP000027222">
    <property type="component" value="Unassembled WGS sequence"/>
</dbReference>
<protein>
    <submittedName>
        <fullName evidence="3">Uncharacterized protein</fullName>
    </submittedName>
</protein>
<evidence type="ECO:0000256" key="2">
    <source>
        <dbReference type="SAM" id="SignalP"/>
    </source>
</evidence>
<sequence>MVQLTNMFSRAAVLALVAFSTVVNADLKITSPSSTTWWVAKSQNLLTWTCKDTTIATFTVLVGNTNIQVQAAPIAIIGIQNNFDCSINISQDQANQAPGTGWQVLLANPLNNTEVYATSEPFEVKPLGSLYPSQVTPSPNASGSASPTDGSAATKPTSAATSGKGFTWGVLAGAVAGAVGMVL</sequence>
<feature type="compositionally biased region" description="Low complexity" evidence="1">
    <location>
        <begin position="151"/>
        <end position="160"/>
    </location>
</feature>
<feature type="region of interest" description="Disordered" evidence="1">
    <location>
        <begin position="133"/>
        <end position="160"/>
    </location>
</feature>
<keyword evidence="4" id="KW-1185">Reference proteome</keyword>
<evidence type="ECO:0000256" key="1">
    <source>
        <dbReference type="SAM" id="MobiDB-lite"/>
    </source>
</evidence>
<dbReference type="AlphaFoldDB" id="A0A067T123"/>
<name>A0A067T123_GALM3</name>
<feature type="signal peptide" evidence="2">
    <location>
        <begin position="1"/>
        <end position="25"/>
    </location>
</feature>
<dbReference type="EMBL" id="KL142388">
    <property type="protein sequence ID" value="KDR72728.1"/>
    <property type="molecule type" value="Genomic_DNA"/>
</dbReference>
<feature type="chain" id="PRO_5001646364" evidence="2">
    <location>
        <begin position="26"/>
        <end position="183"/>
    </location>
</feature>